<evidence type="ECO:0000256" key="4">
    <source>
        <dbReference type="ARBA" id="ARBA00022999"/>
    </source>
</evidence>
<evidence type="ECO:0000259" key="6">
    <source>
        <dbReference type="PROSITE" id="PS50001"/>
    </source>
</evidence>
<protein>
    <recommendedName>
        <fullName evidence="10">Cytokine-inducible SH2-containing protein</fullName>
    </recommendedName>
</protein>
<dbReference type="Gene3D" id="3.30.505.10">
    <property type="entry name" value="SH2 domain"/>
    <property type="match status" value="1"/>
</dbReference>
<dbReference type="PRINTS" id="PR00401">
    <property type="entry name" value="SH2DOMAIN"/>
</dbReference>
<dbReference type="PANTHER" id="PTHR10155:SF16">
    <property type="entry name" value="SUPPRESSOR OF CYTOKINE SIGNALING 2"/>
    <property type="match status" value="1"/>
</dbReference>
<keyword evidence="3" id="KW-0833">Ubl conjugation pathway</keyword>
<gene>
    <name evidence="8" type="ORF">ILUMI_01333</name>
</gene>
<dbReference type="SMART" id="SM00252">
    <property type="entry name" value="SH2"/>
    <property type="match status" value="1"/>
</dbReference>
<evidence type="ECO:0000313" key="8">
    <source>
        <dbReference type="EMBL" id="KAF2904841.1"/>
    </source>
</evidence>
<dbReference type="SUPFAM" id="SSF158235">
    <property type="entry name" value="SOCS box-like"/>
    <property type="match status" value="1"/>
</dbReference>
<dbReference type="CDD" id="cd09923">
    <property type="entry name" value="SH2_SOCS_family"/>
    <property type="match status" value="1"/>
</dbReference>
<keyword evidence="9" id="KW-1185">Reference proteome</keyword>
<dbReference type="InterPro" id="IPR036860">
    <property type="entry name" value="SH2_dom_sf"/>
</dbReference>
<sequence>MPAMLGCSTVCPKCQHQFVCCPPTPCCNTRRSLHALTGGGLVTALAPTLLSSSACTSPQVSPSAPLAFVMPPFAPLQPTVSQSDARPETELKKLADTVRALRLSGWYYEGITYQQSHDLLKDKPVGTFLVRESSDPRFLFSLSIQTDRGPTSVRIHYINGYFRLDAQPHLQGAMPLFPSVVELVEHYVSQCRNSKNGAQVWVDPKGKLYSAILLDKPLRKDDTASSLKHLARLAVHKALQASSRPRISLLPPLHTQLELPPSLTAYLSEYPHSL</sequence>
<keyword evidence="1" id="KW-0341">Growth regulation</keyword>
<dbReference type="GO" id="GO:0009968">
    <property type="term" value="P:negative regulation of signal transduction"/>
    <property type="evidence" value="ECO:0007669"/>
    <property type="project" value="UniProtKB-KW"/>
</dbReference>
<dbReference type="Proteomes" id="UP000801492">
    <property type="component" value="Unassembled WGS sequence"/>
</dbReference>
<dbReference type="SUPFAM" id="SSF55550">
    <property type="entry name" value="SH2 domain"/>
    <property type="match status" value="1"/>
</dbReference>
<evidence type="ECO:0000256" key="1">
    <source>
        <dbReference type="ARBA" id="ARBA00022604"/>
    </source>
</evidence>
<dbReference type="GO" id="GO:0035556">
    <property type="term" value="P:intracellular signal transduction"/>
    <property type="evidence" value="ECO:0007669"/>
    <property type="project" value="InterPro"/>
</dbReference>
<accession>A0A8K0DIJ9</accession>
<dbReference type="EMBL" id="VTPC01000665">
    <property type="protein sequence ID" value="KAF2904841.1"/>
    <property type="molecule type" value="Genomic_DNA"/>
</dbReference>
<dbReference type="Pfam" id="PF00017">
    <property type="entry name" value="SH2"/>
    <property type="match status" value="1"/>
</dbReference>
<feature type="domain" description="SOCS box" evidence="7">
    <location>
        <begin position="213"/>
        <end position="273"/>
    </location>
</feature>
<dbReference type="PANTHER" id="PTHR10155">
    <property type="entry name" value="PHOSPHATIDYLINOSITOL 3-KINASE REGULATORY SUBUNIT"/>
    <property type="match status" value="1"/>
</dbReference>
<keyword evidence="2" id="KW-0734">Signal transduction inhibitor</keyword>
<evidence type="ECO:0000259" key="7">
    <source>
        <dbReference type="PROSITE" id="PS50225"/>
    </source>
</evidence>
<evidence type="ECO:0000256" key="2">
    <source>
        <dbReference type="ARBA" id="ARBA00022700"/>
    </source>
</evidence>
<dbReference type="AlphaFoldDB" id="A0A8K0DIJ9"/>
<keyword evidence="4 5" id="KW-0727">SH2 domain</keyword>
<feature type="domain" description="SH2" evidence="6">
    <location>
        <begin position="106"/>
        <end position="187"/>
    </location>
</feature>
<evidence type="ECO:0000256" key="3">
    <source>
        <dbReference type="ARBA" id="ARBA00022786"/>
    </source>
</evidence>
<dbReference type="GO" id="GO:0046854">
    <property type="term" value="P:phosphatidylinositol phosphate biosynthetic process"/>
    <property type="evidence" value="ECO:0007669"/>
    <property type="project" value="TreeGrafter"/>
</dbReference>
<organism evidence="8 9">
    <name type="scientific">Ignelater luminosus</name>
    <name type="common">Cucubano</name>
    <name type="synonym">Pyrophorus luminosus</name>
    <dbReference type="NCBI Taxonomy" id="2038154"/>
    <lineage>
        <taxon>Eukaryota</taxon>
        <taxon>Metazoa</taxon>
        <taxon>Ecdysozoa</taxon>
        <taxon>Arthropoda</taxon>
        <taxon>Hexapoda</taxon>
        <taxon>Insecta</taxon>
        <taxon>Pterygota</taxon>
        <taxon>Neoptera</taxon>
        <taxon>Endopterygota</taxon>
        <taxon>Coleoptera</taxon>
        <taxon>Polyphaga</taxon>
        <taxon>Elateriformia</taxon>
        <taxon>Elateroidea</taxon>
        <taxon>Elateridae</taxon>
        <taxon>Agrypninae</taxon>
        <taxon>Pyrophorini</taxon>
        <taxon>Ignelater</taxon>
    </lineage>
</organism>
<proteinExistence type="predicted"/>
<dbReference type="InterPro" id="IPR000980">
    <property type="entry name" value="SH2"/>
</dbReference>
<dbReference type="InterPro" id="IPR001496">
    <property type="entry name" value="SOCS_box"/>
</dbReference>
<name>A0A8K0DIJ9_IGNLU</name>
<reference evidence="8" key="1">
    <citation type="submission" date="2019-08" db="EMBL/GenBank/DDBJ databases">
        <title>The genome of the North American firefly Photinus pyralis.</title>
        <authorList>
            <consortium name="Photinus pyralis genome working group"/>
            <person name="Fallon T.R."/>
            <person name="Sander Lower S.E."/>
            <person name="Weng J.-K."/>
        </authorList>
    </citation>
    <scope>NUCLEOTIDE SEQUENCE</scope>
    <source>
        <strain evidence="8">TRF0915ILg1</strain>
        <tissue evidence="8">Whole body</tissue>
    </source>
</reference>
<dbReference type="GO" id="GO:0046935">
    <property type="term" value="F:1-phosphatidylinositol-3-kinase regulator activity"/>
    <property type="evidence" value="ECO:0007669"/>
    <property type="project" value="TreeGrafter"/>
</dbReference>
<dbReference type="OrthoDB" id="10063348at2759"/>
<dbReference type="PROSITE" id="PS50001">
    <property type="entry name" value="SH2"/>
    <property type="match status" value="1"/>
</dbReference>
<dbReference type="InterPro" id="IPR036036">
    <property type="entry name" value="SOCS_box-like_dom_sf"/>
</dbReference>
<evidence type="ECO:0008006" key="10">
    <source>
        <dbReference type="Google" id="ProtNLM"/>
    </source>
</evidence>
<comment type="caution">
    <text evidence="8">The sequence shown here is derived from an EMBL/GenBank/DDBJ whole genome shotgun (WGS) entry which is preliminary data.</text>
</comment>
<evidence type="ECO:0000256" key="5">
    <source>
        <dbReference type="PROSITE-ProRule" id="PRU00191"/>
    </source>
</evidence>
<evidence type="ECO:0000313" key="9">
    <source>
        <dbReference type="Proteomes" id="UP000801492"/>
    </source>
</evidence>
<dbReference type="GO" id="GO:0005942">
    <property type="term" value="C:phosphatidylinositol 3-kinase complex"/>
    <property type="evidence" value="ECO:0007669"/>
    <property type="project" value="TreeGrafter"/>
</dbReference>
<dbReference type="PROSITE" id="PS50225">
    <property type="entry name" value="SOCS"/>
    <property type="match status" value="1"/>
</dbReference>